<dbReference type="SUPFAM" id="SSF53187">
    <property type="entry name" value="Zn-dependent exopeptidases"/>
    <property type="match status" value="1"/>
</dbReference>
<feature type="region of interest" description="Disordered" evidence="2">
    <location>
        <begin position="1"/>
        <end position="26"/>
    </location>
</feature>
<dbReference type="Gene3D" id="3.30.70.360">
    <property type="match status" value="1"/>
</dbReference>
<dbReference type="PANTHER" id="PTHR30575">
    <property type="entry name" value="PEPTIDASE M20"/>
    <property type="match status" value="1"/>
</dbReference>
<accession>A0ABP0CCE0</accession>
<feature type="compositionally biased region" description="Polar residues" evidence="2">
    <location>
        <begin position="439"/>
        <end position="453"/>
    </location>
</feature>
<dbReference type="Pfam" id="PF01546">
    <property type="entry name" value="Peptidase_M20"/>
    <property type="match status" value="1"/>
</dbReference>
<dbReference type="CDD" id="cd05672">
    <property type="entry name" value="M20_ACY1L2-like"/>
    <property type="match status" value="1"/>
</dbReference>
<sequence length="463" mass="49550">MATPNLDIHERGSGMISSQPSHTEVSTCDKDISKTLDNARKVVAGTVHDLESDLTKLSLDIHSHPEIGYEEKFAHDTISDFLEKQGFKVKRHAYGLDTSFEAESGSGGHLIVYCAEYDALPGIGHGCGHNLIAMSSVSGFIATARALKDSGKPGRVRILGTPAEEGGGGKVKLLEAGAFKDNVAAAIMVHAVPQHSFAKGYSGTSGFRTLASRRFRVMFHGVSSHAGAQPWGGRNALDAAVGAYATLSMLRQQIHPMERINAVIENGGVVPNIIPDYACMAFGVRSHNSQTADALYDRVKQCIDAGAIASGCKTEYETAIPYTDLKVNDVLCKAYNEEMEIVGEKILIRDPEQSAAGTDMGNVSHEIPGFHGVFGIPTAPGVPPHHSDFCEAAKQPEAQTAALKASRGMAMMAIRVLLYPGMADRVKENFNNAEEEDYSSVNAEKSSGGSRNQLSDEDEHTCC</sequence>
<feature type="compositionally biased region" description="Polar residues" evidence="2">
    <location>
        <begin position="15"/>
        <end position="26"/>
    </location>
</feature>
<dbReference type="NCBIfam" id="TIGR01891">
    <property type="entry name" value="amidohydrolases"/>
    <property type="match status" value="1"/>
</dbReference>
<protein>
    <recommendedName>
        <fullName evidence="3">Peptidase M20 dimerisation domain-containing protein</fullName>
    </recommendedName>
</protein>
<dbReference type="InterPro" id="IPR011650">
    <property type="entry name" value="Peptidase_M20_dimer"/>
</dbReference>
<dbReference type="Gene3D" id="3.40.630.10">
    <property type="entry name" value="Zn peptidases"/>
    <property type="match status" value="1"/>
</dbReference>
<dbReference type="SUPFAM" id="SSF55031">
    <property type="entry name" value="Bacterial exopeptidase dimerisation domain"/>
    <property type="match status" value="1"/>
</dbReference>
<dbReference type="Proteomes" id="UP001642406">
    <property type="component" value="Unassembled WGS sequence"/>
</dbReference>
<evidence type="ECO:0000259" key="3">
    <source>
        <dbReference type="Pfam" id="PF07687"/>
    </source>
</evidence>
<dbReference type="PANTHER" id="PTHR30575:SF0">
    <property type="entry name" value="XAA-ARG DIPEPTIDASE"/>
    <property type="match status" value="1"/>
</dbReference>
<dbReference type="InterPro" id="IPR036264">
    <property type="entry name" value="Bact_exopeptidase_dim_dom"/>
</dbReference>
<evidence type="ECO:0000313" key="4">
    <source>
        <dbReference type="EMBL" id="CAK7229693.1"/>
    </source>
</evidence>
<comment type="caution">
    <text evidence="4">The sequence shown here is derived from an EMBL/GenBank/DDBJ whole genome shotgun (WGS) entry which is preliminary data.</text>
</comment>
<dbReference type="InterPro" id="IPR017144">
    <property type="entry name" value="Xaa-Arg_dipeptidase"/>
</dbReference>
<organism evidence="4 5">
    <name type="scientific">Sporothrix bragantina</name>
    <dbReference type="NCBI Taxonomy" id="671064"/>
    <lineage>
        <taxon>Eukaryota</taxon>
        <taxon>Fungi</taxon>
        <taxon>Dikarya</taxon>
        <taxon>Ascomycota</taxon>
        <taxon>Pezizomycotina</taxon>
        <taxon>Sordariomycetes</taxon>
        <taxon>Sordariomycetidae</taxon>
        <taxon>Ophiostomatales</taxon>
        <taxon>Ophiostomataceae</taxon>
        <taxon>Sporothrix</taxon>
    </lineage>
</organism>
<evidence type="ECO:0000313" key="5">
    <source>
        <dbReference type="Proteomes" id="UP001642406"/>
    </source>
</evidence>
<comment type="similarity">
    <text evidence="1">Belongs to the peptidase M20A family.</text>
</comment>
<feature type="domain" description="Peptidase M20 dimerisation" evidence="3">
    <location>
        <begin position="214"/>
        <end position="305"/>
    </location>
</feature>
<dbReference type="InterPro" id="IPR052030">
    <property type="entry name" value="Peptidase_M20/M20A_hydrolases"/>
</dbReference>
<proteinExistence type="inferred from homology"/>
<dbReference type="InterPro" id="IPR002933">
    <property type="entry name" value="Peptidase_M20"/>
</dbReference>
<evidence type="ECO:0000256" key="1">
    <source>
        <dbReference type="ARBA" id="ARBA00006247"/>
    </source>
</evidence>
<dbReference type="Pfam" id="PF07687">
    <property type="entry name" value="M20_dimer"/>
    <property type="match status" value="1"/>
</dbReference>
<reference evidence="4 5" key="1">
    <citation type="submission" date="2024-01" db="EMBL/GenBank/DDBJ databases">
        <authorList>
            <person name="Allen C."/>
            <person name="Tagirdzhanova G."/>
        </authorList>
    </citation>
    <scope>NUCLEOTIDE SEQUENCE [LARGE SCALE GENOMIC DNA]</scope>
</reference>
<name>A0ABP0CCE0_9PEZI</name>
<gene>
    <name evidence="4" type="ORF">SBRCBS47491_007334</name>
</gene>
<dbReference type="InterPro" id="IPR017439">
    <property type="entry name" value="Amidohydrolase"/>
</dbReference>
<evidence type="ECO:0000256" key="2">
    <source>
        <dbReference type="SAM" id="MobiDB-lite"/>
    </source>
</evidence>
<dbReference type="PIRSF" id="PIRSF037226">
    <property type="entry name" value="Amidohydrolase_ACY1L2_prd"/>
    <property type="match status" value="1"/>
</dbReference>
<keyword evidence="5" id="KW-1185">Reference proteome</keyword>
<dbReference type="EMBL" id="CAWUHC010000082">
    <property type="protein sequence ID" value="CAK7229693.1"/>
    <property type="molecule type" value="Genomic_DNA"/>
</dbReference>
<feature type="region of interest" description="Disordered" evidence="2">
    <location>
        <begin position="434"/>
        <end position="463"/>
    </location>
</feature>